<dbReference type="InterPro" id="IPR027788">
    <property type="entry name" value="Alpha/beta-hydrolase_N_dom"/>
</dbReference>
<evidence type="ECO:0000313" key="4">
    <source>
        <dbReference type="Proteomes" id="UP000323502"/>
    </source>
</evidence>
<dbReference type="RefSeq" id="WP_211368547.1">
    <property type="nucleotide sequence ID" value="NZ_FNBI01000009.1"/>
</dbReference>
<dbReference type="AlphaFoldDB" id="A0A1G7QUU5"/>
<accession>A0A1G7QUU5</accession>
<keyword evidence="4" id="KW-1185">Reference proteome</keyword>
<proteinExistence type="predicted"/>
<dbReference type="Proteomes" id="UP000323502">
    <property type="component" value="Unassembled WGS sequence"/>
</dbReference>
<evidence type="ECO:0000259" key="2">
    <source>
        <dbReference type="Pfam" id="PF15420"/>
    </source>
</evidence>
<evidence type="ECO:0000259" key="1">
    <source>
        <dbReference type="Pfam" id="PF10081"/>
    </source>
</evidence>
<dbReference type="ESTHER" id="9sphn-a0a1g7quu5">
    <property type="family name" value="Abhydrolase_9"/>
</dbReference>
<dbReference type="InterPro" id="IPR012037">
    <property type="entry name" value="Alpha/beta-hydrolase_fam"/>
</dbReference>
<gene>
    <name evidence="3" type="ORF">SAMN05216557_10953</name>
</gene>
<organism evidence="3 4">
    <name type="scientific">Sphingomonas carotinifaciens</name>
    <dbReference type="NCBI Taxonomy" id="1166323"/>
    <lineage>
        <taxon>Bacteria</taxon>
        <taxon>Pseudomonadati</taxon>
        <taxon>Pseudomonadota</taxon>
        <taxon>Alphaproteobacteria</taxon>
        <taxon>Sphingomonadales</taxon>
        <taxon>Sphingomonadaceae</taxon>
        <taxon>Sphingomonas</taxon>
    </lineage>
</organism>
<dbReference type="Pfam" id="PF15420">
    <property type="entry name" value="Abhydrolase_9_N"/>
    <property type="match status" value="1"/>
</dbReference>
<protein>
    <submittedName>
        <fullName evidence="3">Uncharacterized membrane protein</fullName>
    </submittedName>
</protein>
<dbReference type="Pfam" id="PF10081">
    <property type="entry name" value="Abhydrolase_9"/>
    <property type="match status" value="1"/>
</dbReference>
<sequence>MDMPDALHRLPARLLFSLCGSGLWLGTLFFAASLTPSLVPRGALLQGLLSGVAFALGYGIGVALRAGWRFLHLPAWDESRIGRWAKIGAALVCVVIAGFFLWHASAWQNSVRLPMGMDAVDSARPMLVGGVAASIAVVAILLARVFKAMARGVTHLLDRVVPRRVSAIAGIVVSLMLFWAIGNGVLLRAGLRALDSSYRQLDAHVEDGLEQPVDPRKTGSDASLLRWADLGRMGREAISVGATGAQIARFTGQPAMEPLRIDVGLQSAETIEARAVLALAEMQRVGAFERSVLVVTTPTGTGWLDPASQMPLEYLHRGDVATVAVQYSYLPSWLALMVEPTYGADTARALFRKVYDHWHRLPRDRRPRLYLHGLSLGALNSDLSADLFDVIGDPHQGALWSGPPFQSRTWLQATRERVPGSPAWLPRFRDGSVIRFTGQGDAVQQAPAPWGPMRIVYLQYASDPITFFETRSAFRPPAWLSGPRGPDVSASLRWYPLVTFLQLGLDMAIATTPPMGHGHVYAPEDYVDAWTAVTQPQGWTPPALARLKRHLARRIEMEALASSS</sequence>
<dbReference type="PIRSF" id="PIRSF007542">
    <property type="entry name" value="UCP007542"/>
    <property type="match status" value="1"/>
</dbReference>
<name>A0A1G7QUU5_9SPHN</name>
<dbReference type="InterPro" id="IPR027787">
    <property type="entry name" value="Alpha/beta-hydrolase_catalytic"/>
</dbReference>
<reference evidence="3 4" key="1">
    <citation type="submission" date="2016-10" db="EMBL/GenBank/DDBJ databases">
        <authorList>
            <person name="Varghese N."/>
            <person name="Submissions S."/>
        </authorList>
    </citation>
    <scope>NUCLEOTIDE SEQUENCE [LARGE SCALE GENOMIC DNA]</scope>
    <source>
        <strain evidence="3 4">S7-754</strain>
    </source>
</reference>
<dbReference type="EMBL" id="FNBI01000009">
    <property type="protein sequence ID" value="SDG02287.1"/>
    <property type="molecule type" value="Genomic_DNA"/>
</dbReference>
<feature type="domain" description="Alpha/beta-hydrolase N-terminal" evidence="2">
    <location>
        <begin position="34"/>
        <end position="241"/>
    </location>
</feature>
<evidence type="ECO:0000313" key="3">
    <source>
        <dbReference type="EMBL" id="SDG02287.1"/>
    </source>
</evidence>
<feature type="domain" description="Alpha/beta-hydrolase catalytic" evidence="1">
    <location>
        <begin position="259"/>
        <end position="547"/>
    </location>
</feature>